<dbReference type="SUPFAM" id="SSF52540">
    <property type="entry name" value="P-loop containing nucleoside triphosphate hydrolases"/>
    <property type="match status" value="1"/>
</dbReference>
<dbReference type="InterPro" id="IPR003593">
    <property type="entry name" value="AAA+_ATPase"/>
</dbReference>
<accession>A0A1I0EHU5</accession>
<dbReference type="OrthoDB" id="9802264at2"/>
<reference evidence="5 6" key="1">
    <citation type="submission" date="2016-10" db="EMBL/GenBank/DDBJ databases">
        <authorList>
            <person name="de Groot N.N."/>
        </authorList>
    </citation>
    <scope>NUCLEOTIDE SEQUENCE [LARGE SCALE GENOMIC DNA]</scope>
    <source>
        <strain evidence="5 6">DSM 18979</strain>
    </source>
</reference>
<dbReference type="InterPro" id="IPR015854">
    <property type="entry name" value="ABC_transpr_LolD-like"/>
</dbReference>
<evidence type="ECO:0000256" key="1">
    <source>
        <dbReference type="ARBA" id="ARBA00022448"/>
    </source>
</evidence>
<evidence type="ECO:0000256" key="2">
    <source>
        <dbReference type="ARBA" id="ARBA00022741"/>
    </source>
</evidence>
<dbReference type="Pfam" id="PF00005">
    <property type="entry name" value="ABC_tran"/>
    <property type="match status" value="1"/>
</dbReference>
<organism evidence="5 6">
    <name type="scientific">Natronincola peptidivorans</name>
    <dbReference type="NCBI Taxonomy" id="426128"/>
    <lineage>
        <taxon>Bacteria</taxon>
        <taxon>Bacillati</taxon>
        <taxon>Bacillota</taxon>
        <taxon>Clostridia</taxon>
        <taxon>Peptostreptococcales</taxon>
        <taxon>Natronincolaceae</taxon>
        <taxon>Natronincola</taxon>
    </lineage>
</organism>
<feature type="domain" description="ABC transporter" evidence="4">
    <location>
        <begin position="5"/>
        <end position="240"/>
    </location>
</feature>
<keyword evidence="3 5" id="KW-0067">ATP-binding</keyword>
<dbReference type="GO" id="GO:0005886">
    <property type="term" value="C:plasma membrane"/>
    <property type="evidence" value="ECO:0007669"/>
    <property type="project" value="TreeGrafter"/>
</dbReference>
<dbReference type="GO" id="GO:0022857">
    <property type="term" value="F:transmembrane transporter activity"/>
    <property type="evidence" value="ECO:0007669"/>
    <property type="project" value="TreeGrafter"/>
</dbReference>
<dbReference type="EMBL" id="FOHU01000011">
    <property type="protein sequence ID" value="SET44850.1"/>
    <property type="molecule type" value="Genomic_DNA"/>
</dbReference>
<keyword evidence="2" id="KW-0547">Nucleotide-binding</keyword>
<gene>
    <name evidence="5" type="ORF">SAMN05660297_02418</name>
</gene>
<dbReference type="PANTHER" id="PTHR24220">
    <property type="entry name" value="IMPORT ATP-BINDING PROTEIN"/>
    <property type="match status" value="1"/>
</dbReference>
<dbReference type="SMART" id="SM00382">
    <property type="entry name" value="AAA"/>
    <property type="match status" value="1"/>
</dbReference>
<name>A0A1I0EHU5_9FIRM</name>
<dbReference type="AlphaFoldDB" id="A0A1I0EHU5"/>
<dbReference type="CDD" id="cd03255">
    <property type="entry name" value="ABC_MJ0796_LolCDE_FtsE"/>
    <property type="match status" value="1"/>
</dbReference>
<dbReference type="Gene3D" id="3.40.50.300">
    <property type="entry name" value="P-loop containing nucleotide triphosphate hydrolases"/>
    <property type="match status" value="1"/>
</dbReference>
<dbReference type="InterPro" id="IPR027417">
    <property type="entry name" value="P-loop_NTPase"/>
</dbReference>
<dbReference type="RefSeq" id="WP_090444294.1">
    <property type="nucleotide sequence ID" value="NZ_FOHU01000011.1"/>
</dbReference>
<dbReference type="InterPro" id="IPR017871">
    <property type="entry name" value="ABC_transporter-like_CS"/>
</dbReference>
<protein>
    <submittedName>
        <fullName evidence="5">Putative ABC transport system ATP-binding protein</fullName>
    </submittedName>
</protein>
<evidence type="ECO:0000256" key="3">
    <source>
        <dbReference type="ARBA" id="ARBA00022840"/>
    </source>
</evidence>
<dbReference type="PROSITE" id="PS00211">
    <property type="entry name" value="ABC_TRANSPORTER_1"/>
    <property type="match status" value="1"/>
</dbReference>
<dbReference type="GO" id="GO:0016887">
    <property type="term" value="F:ATP hydrolysis activity"/>
    <property type="evidence" value="ECO:0007669"/>
    <property type="project" value="InterPro"/>
</dbReference>
<dbReference type="Proteomes" id="UP000199568">
    <property type="component" value="Unassembled WGS sequence"/>
</dbReference>
<proteinExistence type="predicted"/>
<evidence type="ECO:0000313" key="5">
    <source>
        <dbReference type="EMBL" id="SET44850.1"/>
    </source>
</evidence>
<evidence type="ECO:0000259" key="4">
    <source>
        <dbReference type="PROSITE" id="PS50893"/>
    </source>
</evidence>
<dbReference type="InterPro" id="IPR017911">
    <property type="entry name" value="MacB-like_ATP-bd"/>
</dbReference>
<sequence>MKTILKVQNLCKSFEDTQVLNNINFEVEEGEFIAIMGQSGSGKSTLLYSISGMDRPTSGNVLLCGKDISKLDDEKTSEVRLKQMGFIFQHSYLLKNLSIRDNIVLPGFKLGKLSREQVNQNADTLMVKTGIDSVAEHDIKKVSGGQLQRAAICRALINQPDILFGDEPTGALNSSTSREVLDIINAVNTEGTTVIIVTHDVKVAARAGTVIFLMDGNIHDKLTLGKHDGDEEKTLFREKRLYEWLEEKAF</sequence>
<keyword evidence="6" id="KW-1185">Reference proteome</keyword>
<dbReference type="InterPro" id="IPR003439">
    <property type="entry name" value="ABC_transporter-like_ATP-bd"/>
</dbReference>
<dbReference type="PROSITE" id="PS50893">
    <property type="entry name" value="ABC_TRANSPORTER_2"/>
    <property type="match status" value="1"/>
</dbReference>
<evidence type="ECO:0000313" key="6">
    <source>
        <dbReference type="Proteomes" id="UP000199568"/>
    </source>
</evidence>
<dbReference type="STRING" id="426128.SAMN05660297_02418"/>
<dbReference type="GO" id="GO:0005524">
    <property type="term" value="F:ATP binding"/>
    <property type="evidence" value="ECO:0007669"/>
    <property type="project" value="UniProtKB-KW"/>
</dbReference>
<dbReference type="PANTHER" id="PTHR24220:SF692">
    <property type="entry name" value="ABC TRANSPORTER DOMAIN-CONTAINING PROTEIN"/>
    <property type="match status" value="1"/>
</dbReference>
<keyword evidence="1" id="KW-0813">Transport</keyword>